<dbReference type="PANTHER" id="PTHR20858:SF17">
    <property type="entry name" value="HYDROXYMETHYLPYRIMIDINE_PHOSPHOMETHYLPYRIMIDINE KINASE THI20-RELATED"/>
    <property type="match status" value="1"/>
</dbReference>
<dbReference type="InterPro" id="IPR013749">
    <property type="entry name" value="PM/HMP-P_kinase-1"/>
</dbReference>
<keyword evidence="3" id="KW-0808">Transferase</keyword>
<organism evidence="3 4">
    <name type="scientific">Gemmiger gallinarum</name>
    <dbReference type="NCBI Taxonomy" id="2779354"/>
    <lineage>
        <taxon>Bacteria</taxon>
        <taxon>Bacillati</taxon>
        <taxon>Bacillota</taxon>
        <taxon>Clostridia</taxon>
        <taxon>Eubacteriales</taxon>
        <taxon>Gemmiger</taxon>
    </lineage>
</organism>
<gene>
    <name evidence="3" type="ORF">INF35_04990</name>
</gene>
<dbReference type="Proteomes" id="UP000768567">
    <property type="component" value="Unassembled WGS sequence"/>
</dbReference>
<keyword evidence="3" id="KW-0418">Kinase</keyword>
<protein>
    <submittedName>
        <fullName evidence="3">Pyridoxamine kinase</fullName>
        <ecNumber evidence="3">2.7.1.35</ecNumber>
    </submittedName>
</protein>
<keyword evidence="1" id="KW-0784">Thiamine biosynthesis</keyword>
<dbReference type="InterPro" id="IPR029056">
    <property type="entry name" value="Ribokinase-like"/>
</dbReference>
<dbReference type="EC" id="2.7.1.35" evidence="3"/>
<dbReference type="EMBL" id="JADCKC010000001">
    <property type="protein sequence ID" value="MBE5037137.1"/>
    <property type="molecule type" value="Genomic_DNA"/>
</dbReference>
<evidence type="ECO:0000259" key="2">
    <source>
        <dbReference type="Pfam" id="PF08543"/>
    </source>
</evidence>
<dbReference type="PANTHER" id="PTHR20858">
    <property type="entry name" value="PHOSPHOMETHYLPYRIMIDINE KINASE"/>
    <property type="match status" value="1"/>
</dbReference>
<dbReference type="SUPFAM" id="SSF53613">
    <property type="entry name" value="Ribokinase-like"/>
    <property type="match status" value="1"/>
</dbReference>
<dbReference type="RefSeq" id="WP_193500389.1">
    <property type="nucleotide sequence ID" value="NZ_JADCKC010000001.1"/>
</dbReference>
<evidence type="ECO:0000313" key="3">
    <source>
        <dbReference type="EMBL" id="MBE5037137.1"/>
    </source>
</evidence>
<dbReference type="Pfam" id="PF08543">
    <property type="entry name" value="Phos_pyr_kin"/>
    <property type="match status" value="1"/>
</dbReference>
<proteinExistence type="predicted"/>
<evidence type="ECO:0000256" key="1">
    <source>
        <dbReference type="ARBA" id="ARBA00022977"/>
    </source>
</evidence>
<sequence length="288" mass="29943">MISAPKTVLCIHDLPGFGRASLSVILPVLSALGVQPVALPTAVLSTHTGGLGTPARLSNPGYGPAALAHYKRLGIRFDCIYSGYLADAGQAHLVQQALELWPDALAIVDPVLGDHGKLYSGLSDDMIPAMRGLCARAGLILPNPTEAALLLGDVPSASPSLEIVAQQAARLTTLCPQVVVTGVPAGQRSIACVGAQRDGGGFVSRSSFIPRLYHGTGDIFGAVVAGKMMQGNVTEAAVQTAAAFVIECIRATPEGADERLGVWLERALPLLNSDREGPLSPVRRGYPE</sequence>
<reference evidence="3 4" key="1">
    <citation type="submission" date="2020-10" db="EMBL/GenBank/DDBJ databases">
        <title>ChiBAC.</title>
        <authorList>
            <person name="Zenner C."/>
            <person name="Hitch T.C.A."/>
            <person name="Clavel T."/>
        </authorList>
    </citation>
    <scope>NUCLEOTIDE SEQUENCE [LARGE SCALE GENOMIC DNA]</scope>
    <source>
        <strain evidence="3 4">DSM 109015</strain>
    </source>
</reference>
<feature type="domain" description="Pyridoxamine kinase/Phosphomethylpyrimidine kinase" evidence="2">
    <location>
        <begin position="75"/>
        <end position="253"/>
    </location>
</feature>
<accession>A0ABR9R2H5</accession>
<name>A0ABR9R2H5_9FIRM</name>
<dbReference type="GO" id="GO:0008478">
    <property type="term" value="F:pyridoxal kinase activity"/>
    <property type="evidence" value="ECO:0007669"/>
    <property type="project" value="UniProtKB-EC"/>
</dbReference>
<evidence type="ECO:0000313" key="4">
    <source>
        <dbReference type="Proteomes" id="UP000768567"/>
    </source>
</evidence>
<comment type="caution">
    <text evidence="3">The sequence shown here is derived from an EMBL/GenBank/DDBJ whole genome shotgun (WGS) entry which is preliminary data.</text>
</comment>
<keyword evidence="4" id="KW-1185">Reference proteome</keyword>
<dbReference type="Gene3D" id="3.40.1190.20">
    <property type="match status" value="1"/>
</dbReference>
<dbReference type="NCBIfam" id="NF005491">
    <property type="entry name" value="PRK07105.1"/>
    <property type="match status" value="1"/>
</dbReference>